<keyword evidence="5 8" id="KW-0804">Transcription</keyword>
<evidence type="ECO:0000256" key="5">
    <source>
        <dbReference type="ARBA" id="ARBA00023163"/>
    </source>
</evidence>
<evidence type="ECO:0000256" key="4">
    <source>
        <dbReference type="ARBA" id="ARBA00023159"/>
    </source>
</evidence>
<evidence type="ECO:0000256" key="8">
    <source>
        <dbReference type="RuleBase" id="RU364144"/>
    </source>
</evidence>
<keyword evidence="4 8" id="KW-0010">Activator</keyword>
<dbReference type="GO" id="GO:0003712">
    <property type="term" value="F:transcription coregulator activity"/>
    <property type="evidence" value="ECO:0007669"/>
    <property type="project" value="InterPro"/>
</dbReference>
<dbReference type="PANTHER" id="PTHR13074:SF9">
    <property type="entry name" value="MEDIATOR OF RNA POLYMERASE II TRANSCRIPTION SUBUNIT 8"/>
    <property type="match status" value="1"/>
</dbReference>
<proteinExistence type="inferred from homology"/>
<dbReference type="EMBL" id="SGJD01004747">
    <property type="protein sequence ID" value="KAB0391167.1"/>
    <property type="molecule type" value="Genomic_DNA"/>
</dbReference>
<dbReference type="InterPro" id="IPR019364">
    <property type="entry name" value="Mediatior_Med8_fun/met"/>
</dbReference>
<keyword evidence="3 8" id="KW-0805">Transcription regulation</keyword>
<evidence type="ECO:0000256" key="2">
    <source>
        <dbReference type="ARBA" id="ARBA00005716"/>
    </source>
</evidence>
<evidence type="ECO:0000256" key="9">
    <source>
        <dbReference type="SAM" id="Coils"/>
    </source>
</evidence>
<dbReference type="AlphaFoldDB" id="A0A643BT64"/>
<evidence type="ECO:0000256" key="6">
    <source>
        <dbReference type="ARBA" id="ARBA00023242"/>
    </source>
</evidence>
<comment type="subunit">
    <text evidence="8">Component of the Mediator complex, which is composed of MED1, MED4, MED6, MED7, MED8, MED9, MED10, MED11, MED12, MED13, MED13L, MED14, MED15, MED16, MED17, MED18, MED19, MED20, MED21, MED22, MED23, MED24, MED25, MED26, MED27, MED29, MED30, MED31, CCNC, CDK8 and CDC2L6/CDK11. The MED12, MED13, CCNC and CDK8 subunits form a distinct module termed the CDK8 module. Mediator containing the CDK8 module is less active than Mediator lacking this module in supporting transcriptional activation. Individual preparations of the Mediator complex lacking one or more distinct subunits have been variously termed ARC, CRSP, DRIP, PC2, SMCC and TRAP.</text>
</comment>
<evidence type="ECO:0000313" key="10">
    <source>
        <dbReference type="EMBL" id="KAB0391167.1"/>
    </source>
</evidence>
<comment type="function">
    <text evidence="7">Component of the Mediator complex, a coactivator involved in the regulated transcription of nearly all RNA polymerase II-dependent genes. Mediator functions as a bridge to convey information from gene-specific regulatory proteins to the basal RNA polymerase II transcription machinery. Mediator is recruited to promoters by direct interactions with regulatory proteins and serves as a scaffold for the assembly of a functional preinitiation complex with RNA polymerase II and the general transcription factors. May play a role as a target recruitment subunit in E3 ubiquitin-protein ligase complexes and thus in ubiquitination and subsequent proteasomal degradation of target proteins.</text>
</comment>
<dbReference type="GO" id="GO:0006357">
    <property type="term" value="P:regulation of transcription by RNA polymerase II"/>
    <property type="evidence" value="ECO:0007669"/>
    <property type="project" value="InterPro"/>
</dbReference>
<comment type="subcellular location">
    <subcellularLocation>
        <location evidence="1 8">Nucleus</location>
    </subcellularLocation>
</comment>
<accession>A0A643BT64</accession>
<dbReference type="GO" id="GO:0070847">
    <property type="term" value="C:core mediator complex"/>
    <property type="evidence" value="ECO:0007669"/>
    <property type="project" value="TreeGrafter"/>
</dbReference>
<dbReference type="OrthoDB" id="150687at2759"/>
<gene>
    <name evidence="8" type="primary">MED8</name>
    <name evidence="10" type="ORF">E2I00_016919</name>
</gene>
<evidence type="ECO:0000256" key="1">
    <source>
        <dbReference type="ARBA" id="ARBA00004123"/>
    </source>
</evidence>
<dbReference type="GO" id="GO:0000978">
    <property type="term" value="F:RNA polymerase II cis-regulatory region sequence-specific DNA binding"/>
    <property type="evidence" value="ECO:0007669"/>
    <property type="project" value="TreeGrafter"/>
</dbReference>
<keyword evidence="6 8" id="KW-0539">Nucleus</keyword>
<evidence type="ECO:0000313" key="11">
    <source>
        <dbReference type="Proteomes" id="UP000437017"/>
    </source>
</evidence>
<keyword evidence="9" id="KW-0175">Coiled coil</keyword>
<dbReference type="GO" id="GO:0016592">
    <property type="term" value="C:mediator complex"/>
    <property type="evidence" value="ECO:0007669"/>
    <property type="project" value="InterPro"/>
</dbReference>
<organism evidence="10 11">
    <name type="scientific">Balaenoptera physalus</name>
    <name type="common">Fin whale</name>
    <name type="synonym">Balaena physalus</name>
    <dbReference type="NCBI Taxonomy" id="9770"/>
    <lineage>
        <taxon>Eukaryota</taxon>
        <taxon>Metazoa</taxon>
        <taxon>Chordata</taxon>
        <taxon>Craniata</taxon>
        <taxon>Vertebrata</taxon>
        <taxon>Euteleostomi</taxon>
        <taxon>Mammalia</taxon>
        <taxon>Eutheria</taxon>
        <taxon>Laurasiatheria</taxon>
        <taxon>Artiodactyla</taxon>
        <taxon>Whippomorpha</taxon>
        <taxon>Cetacea</taxon>
        <taxon>Mysticeti</taxon>
        <taxon>Balaenopteridae</taxon>
        <taxon>Balaenoptera</taxon>
    </lineage>
</organism>
<keyword evidence="11" id="KW-1185">Reference proteome</keyword>
<evidence type="ECO:0000256" key="7">
    <source>
        <dbReference type="ARBA" id="ARBA00025248"/>
    </source>
</evidence>
<feature type="coiled-coil region" evidence="9">
    <location>
        <begin position="119"/>
        <end position="146"/>
    </location>
</feature>
<protein>
    <recommendedName>
        <fullName evidence="8">Mediator of RNA polymerase II transcription subunit 8</fullName>
    </recommendedName>
    <alternativeName>
        <fullName evidence="8">Mediator complex subunit 8</fullName>
    </alternativeName>
</protein>
<evidence type="ECO:0000256" key="3">
    <source>
        <dbReference type="ARBA" id="ARBA00023015"/>
    </source>
</evidence>
<comment type="caution">
    <text evidence="10">The sequence shown here is derived from an EMBL/GenBank/DDBJ whole genome shotgun (WGS) entry which is preliminary data.</text>
</comment>
<dbReference type="Proteomes" id="UP000437017">
    <property type="component" value="Unassembled WGS sequence"/>
</dbReference>
<sequence>MRDRGGARLTGDRLRLSREGEGSTDLLGPSVLDSFALLSGQLNTLNKVLKHEKTPLFRNQVIIPLVLSPDRDEDLMRQTEGRVPVFSHEVVPDHLRTKPDPEVEEQEKQLTTDAARIGADAAQKQIQSLNKMCSNLLEKISKEEREAESGGLRPNKQTFNPADTNALVAAVAFGKGLSNWRPSGSSGPGQPGQPGAGTILAGASGLQQVQMAGAPSQQQPMLSGVQMAQAGQPGKVTGIGMVADLEQGSGNKLGYLGPQHPQSWRYSPFLPWTVTQKISFWSKSLI</sequence>
<dbReference type="Pfam" id="PF10232">
    <property type="entry name" value="Med8"/>
    <property type="match status" value="1"/>
</dbReference>
<dbReference type="PANTHER" id="PTHR13074">
    <property type="entry name" value="MEDIATOR OF RNA POLYMERASE II TRANSCRIPTION SUBUNIT 8"/>
    <property type="match status" value="1"/>
</dbReference>
<name>A0A643BT64_BALPH</name>
<comment type="similarity">
    <text evidence="2 8">Belongs to the Mediator complex subunit 8 family.</text>
</comment>
<reference evidence="10 11" key="1">
    <citation type="journal article" date="2019" name="PLoS ONE">
        <title>Genomic analyses reveal an absence of contemporary introgressive admixture between fin whales and blue whales, despite known hybrids.</title>
        <authorList>
            <person name="Westbury M.V."/>
            <person name="Petersen B."/>
            <person name="Lorenzen E.D."/>
        </authorList>
    </citation>
    <scope>NUCLEOTIDE SEQUENCE [LARGE SCALE GENOMIC DNA]</scope>
    <source>
        <strain evidence="10">FinWhale-01</strain>
    </source>
</reference>